<organism evidence="2 3">
    <name type="scientific">Achlya hypogyna</name>
    <name type="common">Oomycete</name>
    <name type="synonym">Protoachlya hypogyna</name>
    <dbReference type="NCBI Taxonomy" id="1202772"/>
    <lineage>
        <taxon>Eukaryota</taxon>
        <taxon>Sar</taxon>
        <taxon>Stramenopiles</taxon>
        <taxon>Oomycota</taxon>
        <taxon>Saprolegniomycetes</taxon>
        <taxon>Saprolegniales</taxon>
        <taxon>Achlyaceae</taxon>
        <taxon>Achlya</taxon>
    </lineage>
</organism>
<accession>A0A1V9YJA4</accession>
<evidence type="ECO:0000259" key="1">
    <source>
        <dbReference type="PROSITE" id="PS50848"/>
    </source>
</evidence>
<dbReference type="InterPro" id="IPR052727">
    <property type="entry name" value="Rab4/Rab5_effector"/>
</dbReference>
<name>A0A1V9YJA4_ACHHY</name>
<evidence type="ECO:0000313" key="3">
    <source>
        <dbReference type="Proteomes" id="UP000243579"/>
    </source>
</evidence>
<protein>
    <recommendedName>
        <fullName evidence="1">START domain-containing protein</fullName>
    </recommendedName>
</protein>
<dbReference type="PROSITE" id="PS50848">
    <property type="entry name" value="START"/>
    <property type="match status" value="1"/>
</dbReference>
<comment type="caution">
    <text evidence="2">The sequence shown here is derived from an EMBL/GenBank/DDBJ whole genome shotgun (WGS) entry which is preliminary data.</text>
</comment>
<sequence>MVRKGYPVPDDLFPRNVLSASEKDNLAIFGAASFDAFLRKAATGDIDWKHMETDNQIALYEGRVPFLDKHGLPYLATTTFPGSVDVIAQLHDSTTHAGCLDFIHEYAPDILDMVVLETFPSAAKTLMVKWSAVASPWPVAVSDRDFVYLEVQDRFTLPDGRTGWGYCQVSIELPHVPSLQSSSRKLVRGVLCHTGCLYFESATPDCVDVVYHIASDFGGHIPYWARTHGIKSRVKQLLLLSSKGHEDPAKRARETCGLCEKPASWFFRRLRQCNSCGEVSARAMIVTVFRALDGLCQVP</sequence>
<dbReference type="GO" id="GO:0008289">
    <property type="term" value="F:lipid binding"/>
    <property type="evidence" value="ECO:0007669"/>
    <property type="project" value="InterPro"/>
</dbReference>
<dbReference type="AlphaFoldDB" id="A0A1V9YJA4"/>
<gene>
    <name evidence="2" type="ORF">ACHHYP_11322</name>
</gene>
<dbReference type="OrthoDB" id="10283008at2759"/>
<keyword evidence="3" id="KW-1185">Reference proteome</keyword>
<feature type="domain" description="START" evidence="1">
    <location>
        <begin position="19"/>
        <end position="226"/>
    </location>
</feature>
<dbReference type="InterPro" id="IPR023393">
    <property type="entry name" value="START-like_dom_sf"/>
</dbReference>
<dbReference type="PANTHER" id="PTHR13510">
    <property type="entry name" value="FYVE-FINGER-CONTAINING RAB5 EFFECTOR PROTEIN RABENOSYN-5-RELATED"/>
    <property type="match status" value="1"/>
</dbReference>
<dbReference type="InterPro" id="IPR002913">
    <property type="entry name" value="START_lipid-bd_dom"/>
</dbReference>
<dbReference type="SUPFAM" id="SSF55961">
    <property type="entry name" value="Bet v1-like"/>
    <property type="match status" value="1"/>
</dbReference>
<evidence type="ECO:0000313" key="2">
    <source>
        <dbReference type="EMBL" id="OQR85823.1"/>
    </source>
</evidence>
<dbReference type="Gene3D" id="3.30.530.20">
    <property type="match status" value="1"/>
</dbReference>
<proteinExistence type="predicted"/>
<reference evidence="2 3" key="1">
    <citation type="journal article" date="2014" name="Genome Biol. Evol.">
        <title>The secreted proteins of Achlya hypogyna and Thraustotheca clavata identify the ancestral oomycete secretome and reveal gene acquisitions by horizontal gene transfer.</title>
        <authorList>
            <person name="Misner I."/>
            <person name="Blouin N."/>
            <person name="Leonard G."/>
            <person name="Richards T.A."/>
            <person name="Lane C.E."/>
        </authorList>
    </citation>
    <scope>NUCLEOTIDE SEQUENCE [LARGE SCALE GENOMIC DNA]</scope>
    <source>
        <strain evidence="2 3">ATCC 48635</strain>
    </source>
</reference>
<dbReference type="Proteomes" id="UP000243579">
    <property type="component" value="Unassembled WGS sequence"/>
</dbReference>
<dbReference type="EMBL" id="JNBR01001582">
    <property type="protein sequence ID" value="OQR85823.1"/>
    <property type="molecule type" value="Genomic_DNA"/>
</dbReference>
<dbReference type="PANTHER" id="PTHR13510:SF44">
    <property type="entry name" value="RABENOSYN-5"/>
    <property type="match status" value="1"/>
</dbReference>